<dbReference type="InterPro" id="IPR017853">
    <property type="entry name" value="GH"/>
</dbReference>
<keyword evidence="2" id="KW-0378">Hydrolase</keyword>
<dbReference type="InterPro" id="IPR014756">
    <property type="entry name" value="Ig_E-set"/>
</dbReference>
<dbReference type="InterPro" id="IPR011839">
    <property type="entry name" value="Pullul_strch"/>
</dbReference>
<dbReference type="CDD" id="cd11341">
    <property type="entry name" value="AmyAc_Pullulanase_LD-like"/>
    <property type="match status" value="1"/>
</dbReference>
<dbReference type="Gene3D" id="3.20.20.80">
    <property type="entry name" value="Glycosidases"/>
    <property type="match status" value="1"/>
</dbReference>
<dbReference type="InterPro" id="IPR004193">
    <property type="entry name" value="Glyco_hydro_13_N"/>
</dbReference>
<dbReference type="InterPro" id="IPR013783">
    <property type="entry name" value="Ig-like_fold"/>
</dbReference>
<dbReference type="InterPro" id="IPR013780">
    <property type="entry name" value="Glyco_hydro_b"/>
</dbReference>
<dbReference type="NCBIfam" id="TIGR02103">
    <property type="entry name" value="pullul_strch"/>
    <property type="match status" value="1"/>
</dbReference>
<feature type="domain" description="Alpha-1,6-glucosidases pullulanase-type C-terminal" evidence="5">
    <location>
        <begin position="719"/>
        <end position="877"/>
    </location>
</feature>
<dbReference type="InterPro" id="IPR024561">
    <property type="entry name" value="Pullul_strch_C"/>
</dbReference>
<dbReference type="EMBL" id="JAZHBO010000001">
    <property type="protein sequence ID" value="MEF2154926.1"/>
    <property type="molecule type" value="Genomic_DNA"/>
</dbReference>
<feature type="domain" description="Glycoside hydrolase family 13 N-terminal" evidence="4">
    <location>
        <begin position="157"/>
        <end position="238"/>
    </location>
</feature>
<comment type="similarity">
    <text evidence="1">Belongs to the glycosyl hydrolase 13 family.</text>
</comment>
<dbReference type="SUPFAM" id="SSF51445">
    <property type="entry name" value="(Trans)glycosidases"/>
    <property type="match status" value="1"/>
</dbReference>
<keyword evidence="3" id="KW-0732">Signal</keyword>
<dbReference type="PANTHER" id="PTHR43002">
    <property type="entry name" value="GLYCOGEN DEBRANCHING ENZYME"/>
    <property type="match status" value="1"/>
</dbReference>
<reference evidence="6 7" key="1">
    <citation type="submission" date="2024-01" db="EMBL/GenBank/DDBJ databases">
        <title>Novel species of the genus Luteimonas isolated from rivers.</title>
        <authorList>
            <person name="Lu H."/>
        </authorList>
    </citation>
    <scope>NUCLEOTIDE SEQUENCE [LARGE SCALE GENOMIC DNA]</scope>
    <source>
        <strain evidence="6 7">FXH3W</strain>
    </source>
</reference>
<dbReference type="RefSeq" id="WP_331703069.1">
    <property type="nucleotide sequence ID" value="NZ_JAZHBO010000001.1"/>
</dbReference>
<dbReference type="Pfam" id="PF02922">
    <property type="entry name" value="CBM_48"/>
    <property type="match status" value="1"/>
</dbReference>
<evidence type="ECO:0000256" key="1">
    <source>
        <dbReference type="ARBA" id="ARBA00008061"/>
    </source>
</evidence>
<dbReference type="Proteomes" id="UP001356170">
    <property type="component" value="Unassembled WGS sequence"/>
</dbReference>
<proteinExistence type="inferred from homology"/>
<keyword evidence="7" id="KW-1185">Reference proteome</keyword>
<keyword evidence="2" id="KW-0326">Glycosidase</keyword>
<organism evidence="6 7">
    <name type="scientific">Aquilutibacter rugosus</name>
    <dbReference type="NCBI Taxonomy" id="3115820"/>
    <lineage>
        <taxon>Bacteria</taxon>
        <taxon>Pseudomonadati</taxon>
        <taxon>Pseudomonadota</taxon>
        <taxon>Gammaproteobacteria</taxon>
        <taxon>Lysobacterales</taxon>
        <taxon>Lysobacteraceae</taxon>
        <taxon>Aquilutibacter</taxon>
    </lineage>
</organism>
<evidence type="ECO:0000259" key="4">
    <source>
        <dbReference type="Pfam" id="PF02922"/>
    </source>
</evidence>
<accession>A0ABU7UYQ8</accession>
<sequence length="878" mass="97081">MRHPVAASAFVATFLLLGQAAPAHAETISPFNVADCSVTDNARVLRPDPNAKLDARAYWLNGDTVRWPGLASGSTVRLIVDGKAIELSPRDPVSPAAFQFTGNGPEFKASGPVRDWLRGDVLVEAVDAQGRATDRTRLQHPGALDALYADAVTLDTLGVRWTAQASQFQVWAPTAQQLGVCVYNGTAASLHPMTRDAQTGAWSAQVKGDLWGQHYRYLVDVFTPGHGLVRSVVTDPYSISLDTDSQHSWIGDPSDARLKPKNWDTHPAPRTVAQNTDMTIYELHVRDFSRDDATVPQRDRGKLTAFTRADSAGMRHLRALAKAGLTDVHLLPIFDFATLPERDCVQPRIPASAADSEAQQAAIRDIRDRDCYNWGYEPFHFNAVEGSYSTNPNDGAVRIRELRQAVMALHGLGLRVGMDVVYNHTNAAGLDPRSVLDRLVPGYYHRLNTKGQIERSTCCENTATEHRMMGKLLIDSVAYWTRVYRIDSFRFDLMAHQPRDVMEQALTAAQVANRGVPVQFLGEGWNFGEIANGQRFVQASQLSLNGSGIGTFSDRARDAVRGGSAGDSGADLVSNPGFIHRRLTAKDAIAWDYADWVRIGMAGSLRGFDLADRKGAVKPAQDFSYKGAPAAYVSQPQEVVNYVENHDNQTLFDLNAIRMPAEATAQQRVQAQWLAIAINAVSQGIAYYHAGIDVLRSKSLDRNSYNSGDWFNRIDWSGRTNYFGTGLPPEWDNQASWPQMRAALNNPNNRVTAAQIAQTQRFFRDWLAIRHSSTLFRMQSTEDIRRRLSFPTDWIQRDPRIIVAQYDGRGLQGARFANAMVIINAATQAQTIALTGTGWKLHPVLAARTAADPRLRQVRIRNGAVTVPAYMPVVLVRD</sequence>
<evidence type="ECO:0000313" key="6">
    <source>
        <dbReference type="EMBL" id="MEF2154926.1"/>
    </source>
</evidence>
<name>A0ABU7UYQ8_9GAMM</name>
<dbReference type="Gene3D" id="2.60.40.1180">
    <property type="entry name" value="Golgi alpha-mannosidase II"/>
    <property type="match status" value="1"/>
</dbReference>
<dbReference type="CDD" id="cd02860">
    <property type="entry name" value="E_set_Pullulanase"/>
    <property type="match status" value="1"/>
</dbReference>
<comment type="caution">
    <text evidence="6">The sequence shown here is derived from an EMBL/GenBank/DDBJ whole genome shotgun (WGS) entry which is preliminary data.</text>
</comment>
<dbReference type="Gene3D" id="2.60.40.1130">
    <property type="entry name" value="Rab geranylgeranyltransferase alpha-subunit, insert domain"/>
    <property type="match status" value="1"/>
</dbReference>
<dbReference type="Gene3D" id="2.60.40.10">
    <property type="entry name" value="Immunoglobulins"/>
    <property type="match status" value="1"/>
</dbReference>
<evidence type="ECO:0000256" key="2">
    <source>
        <dbReference type="ARBA" id="ARBA00023295"/>
    </source>
</evidence>
<dbReference type="SUPFAM" id="SSF81296">
    <property type="entry name" value="E set domains"/>
    <property type="match status" value="2"/>
</dbReference>
<evidence type="ECO:0000259" key="5">
    <source>
        <dbReference type="Pfam" id="PF11852"/>
    </source>
</evidence>
<evidence type="ECO:0000256" key="3">
    <source>
        <dbReference type="SAM" id="SignalP"/>
    </source>
</evidence>
<gene>
    <name evidence="6" type="primary">pulA</name>
    <name evidence="6" type="ORF">V3390_01550</name>
</gene>
<dbReference type="SUPFAM" id="SSF51011">
    <property type="entry name" value="Glycosyl hydrolase domain"/>
    <property type="match status" value="1"/>
</dbReference>
<protein>
    <submittedName>
        <fullName evidence="6">Pullulanase-type alpha-1,6-glucosidase</fullName>
    </submittedName>
</protein>
<dbReference type="Pfam" id="PF11852">
    <property type="entry name" value="Pullul_strch_C"/>
    <property type="match status" value="1"/>
</dbReference>
<evidence type="ECO:0000313" key="7">
    <source>
        <dbReference type="Proteomes" id="UP001356170"/>
    </source>
</evidence>
<feature type="signal peptide" evidence="3">
    <location>
        <begin position="1"/>
        <end position="25"/>
    </location>
</feature>
<feature type="chain" id="PRO_5046394761" evidence="3">
    <location>
        <begin position="26"/>
        <end position="878"/>
    </location>
</feature>